<dbReference type="Proteomes" id="UP000235388">
    <property type="component" value="Unassembled WGS sequence"/>
</dbReference>
<protein>
    <submittedName>
        <fullName evidence="1">Uncharacterized protein</fullName>
    </submittedName>
</protein>
<dbReference type="OrthoDB" id="3254696at2759"/>
<sequence>MLELGKIKEFLQDGTHPRTPTPMDQHVLKGYQKNTLISYNTAVKKLCKSTEAAGEKDFTLPLTPDGIYQFCYWASREEGNEAKQDVTLKTLE</sequence>
<dbReference type="AlphaFoldDB" id="A0A2N5SJ47"/>
<reference evidence="1 2" key="1">
    <citation type="submission" date="2017-11" db="EMBL/GenBank/DDBJ databases">
        <title>De novo assembly and phasing of dikaryotic genomes from two isolates of Puccinia coronata f. sp. avenae, the causal agent of oat crown rust.</title>
        <authorList>
            <person name="Miller M.E."/>
            <person name="Zhang Y."/>
            <person name="Omidvar V."/>
            <person name="Sperschneider J."/>
            <person name="Schwessinger B."/>
            <person name="Raley C."/>
            <person name="Palmer J.M."/>
            <person name="Garnica D."/>
            <person name="Upadhyaya N."/>
            <person name="Rathjen J."/>
            <person name="Taylor J.M."/>
            <person name="Park R.F."/>
            <person name="Dodds P.N."/>
            <person name="Hirsch C.D."/>
            <person name="Kianian S.F."/>
            <person name="Figueroa M."/>
        </authorList>
    </citation>
    <scope>NUCLEOTIDE SEQUENCE [LARGE SCALE GENOMIC DNA]</scope>
    <source>
        <strain evidence="1">12NC29</strain>
    </source>
</reference>
<name>A0A2N5SJ47_9BASI</name>
<organism evidence="1 2">
    <name type="scientific">Puccinia coronata f. sp. avenae</name>
    <dbReference type="NCBI Taxonomy" id="200324"/>
    <lineage>
        <taxon>Eukaryota</taxon>
        <taxon>Fungi</taxon>
        <taxon>Dikarya</taxon>
        <taxon>Basidiomycota</taxon>
        <taxon>Pucciniomycotina</taxon>
        <taxon>Pucciniomycetes</taxon>
        <taxon>Pucciniales</taxon>
        <taxon>Pucciniaceae</taxon>
        <taxon>Puccinia</taxon>
    </lineage>
</organism>
<dbReference type="EMBL" id="PGCJ01000956">
    <property type="protein sequence ID" value="PLW13236.1"/>
    <property type="molecule type" value="Genomic_DNA"/>
</dbReference>
<gene>
    <name evidence="1" type="ORF">PCANC_18025</name>
</gene>
<accession>A0A2N5SJ47</accession>
<evidence type="ECO:0000313" key="2">
    <source>
        <dbReference type="Proteomes" id="UP000235388"/>
    </source>
</evidence>
<keyword evidence="2" id="KW-1185">Reference proteome</keyword>
<evidence type="ECO:0000313" key="1">
    <source>
        <dbReference type="EMBL" id="PLW13236.1"/>
    </source>
</evidence>
<proteinExistence type="predicted"/>
<comment type="caution">
    <text evidence="1">The sequence shown here is derived from an EMBL/GenBank/DDBJ whole genome shotgun (WGS) entry which is preliminary data.</text>
</comment>